<evidence type="ECO:0000313" key="4">
    <source>
        <dbReference type="Proteomes" id="UP000683360"/>
    </source>
</evidence>
<dbReference type="SMART" id="SM00369">
    <property type="entry name" value="LRR_TYP"/>
    <property type="match status" value="2"/>
</dbReference>
<protein>
    <submittedName>
        <fullName evidence="3">Uncharacterized protein</fullName>
    </submittedName>
</protein>
<keyword evidence="4" id="KW-1185">Reference proteome</keyword>
<dbReference type="EMBL" id="CAJPWZ010000700">
    <property type="protein sequence ID" value="CAG2198837.1"/>
    <property type="molecule type" value="Genomic_DNA"/>
</dbReference>
<dbReference type="SUPFAM" id="SSF52058">
    <property type="entry name" value="L domain-like"/>
    <property type="match status" value="1"/>
</dbReference>
<keyword evidence="1" id="KW-0433">Leucine-rich repeat</keyword>
<evidence type="ECO:0000256" key="1">
    <source>
        <dbReference type="ARBA" id="ARBA00022614"/>
    </source>
</evidence>
<evidence type="ECO:0000256" key="2">
    <source>
        <dbReference type="ARBA" id="ARBA00022737"/>
    </source>
</evidence>
<dbReference type="InterPro" id="IPR008042">
    <property type="entry name" value="Retrotrans_Pao"/>
</dbReference>
<dbReference type="Proteomes" id="UP000683360">
    <property type="component" value="Unassembled WGS sequence"/>
</dbReference>
<dbReference type="Pfam" id="PF13855">
    <property type="entry name" value="LRR_8"/>
    <property type="match status" value="1"/>
</dbReference>
<organism evidence="3 4">
    <name type="scientific">Mytilus edulis</name>
    <name type="common">Blue mussel</name>
    <dbReference type="NCBI Taxonomy" id="6550"/>
    <lineage>
        <taxon>Eukaryota</taxon>
        <taxon>Metazoa</taxon>
        <taxon>Spiralia</taxon>
        <taxon>Lophotrochozoa</taxon>
        <taxon>Mollusca</taxon>
        <taxon>Bivalvia</taxon>
        <taxon>Autobranchia</taxon>
        <taxon>Pteriomorphia</taxon>
        <taxon>Mytilida</taxon>
        <taxon>Mytiloidea</taxon>
        <taxon>Mytilidae</taxon>
        <taxon>Mytilinae</taxon>
        <taxon>Mytilus</taxon>
    </lineage>
</organism>
<dbReference type="Gene3D" id="3.80.10.10">
    <property type="entry name" value="Ribonuclease Inhibitor"/>
    <property type="match status" value="1"/>
</dbReference>
<sequence length="198" mass="22792">MFDSIPSDLPSNTRYLYFDHQLLQNLSSLNCNQLPNLQYLYINNNQIEVIQDTDFLGCSSLIILNIRNNLLTEIRNGTFNGLTSLQNLIKVRQQAVSQTVLDTDTDTKVLGMRWNSHTDYLLYPHKCKEDIPTKLVTKREILRYSSGIYDPLGLLSPVTITAKILLQEIWKLGLQWDSIIEGDICNQWIDNIETDNIT</sequence>
<keyword evidence="2" id="KW-0677">Repeat</keyword>
<gene>
    <name evidence="3" type="ORF">MEDL_13565</name>
</gene>
<dbReference type="PROSITE" id="PS51450">
    <property type="entry name" value="LRR"/>
    <property type="match status" value="1"/>
</dbReference>
<dbReference type="InterPro" id="IPR003591">
    <property type="entry name" value="Leu-rich_rpt_typical-subtyp"/>
</dbReference>
<dbReference type="PANTHER" id="PTHR47331">
    <property type="entry name" value="PHD-TYPE DOMAIN-CONTAINING PROTEIN"/>
    <property type="match status" value="1"/>
</dbReference>
<evidence type="ECO:0000313" key="3">
    <source>
        <dbReference type="EMBL" id="CAG2198837.1"/>
    </source>
</evidence>
<proteinExistence type="predicted"/>
<dbReference type="AlphaFoldDB" id="A0A8S3QVB8"/>
<reference evidence="3" key="1">
    <citation type="submission" date="2021-03" db="EMBL/GenBank/DDBJ databases">
        <authorList>
            <person name="Bekaert M."/>
        </authorList>
    </citation>
    <scope>NUCLEOTIDE SEQUENCE</scope>
</reference>
<name>A0A8S3QVB8_MYTED</name>
<dbReference type="Pfam" id="PF05380">
    <property type="entry name" value="Peptidase_A17"/>
    <property type="match status" value="1"/>
</dbReference>
<accession>A0A8S3QVB8</accession>
<dbReference type="InterPro" id="IPR032675">
    <property type="entry name" value="LRR_dom_sf"/>
</dbReference>
<comment type="caution">
    <text evidence="3">The sequence shown here is derived from an EMBL/GenBank/DDBJ whole genome shotgun (WGS) entry which is preliminary data.</text>
</comment>
<dbReference type="OrthoDB" id="6150497at2759"/>
<dbReference type="InterPro" id="IPR001611">
    <property type="entry name" value="Leu-rich_rpt"/>
</dbReference>